<dbReference type="GO" id="GO:0008897">
    <property type="term" value="F:holo-[acyl-carrier-protein] synthase activity"/>
    <property type="evidence" value="ECO:0007669"/>
    <property type="project" value="InterPro"/>
</dbReference>
<protein>
    <submittedName>
        <fullName evidence="3">4'-phosphopantetheinyl transferase superfamily protein</fullName>
    </submittedName>
</protein>
<evidence type="ECO:0000313" key="4">
    <source>
        <dbReference type="Proteomes" id="UP000230000"/>
    </source>
</evidence>
<reference evidence="3 4" key="1">
    <citation type="submission" date="2017-11" db="EMBL/GenBank/DDBJ databases">
        <title>Genomic Encyclopedia of Archaeal and Bacterial Type Strains, Phase II (KMG-II): From Individual Species to Whole Genera.</title>
        <authorList>
            <person name="Goeker M."/>
        </authorList>
    </citation>
    <scope>NUCLEOTIDE SEQUENCE [LARGE SCALE GENOMIC DNA]</scope>
    <source>
        <strain evidence="3 4">DSM 27268</strain>
    </source>
</reference>
<dbReference type="Gene3D" id="3.90.470.20">
    <property type="entry name" value="4'-phosphopantetheinyl transferase domain"/>
    <property type="match status" value="1"/>
</dbReference>
<name>A0A2M9CU90_9BACT</name>
<sequence>MYFLCQQDIQQKYYNCRIVMPLIENIRLEAHARLGIWHITEDEQFFLPHVSLSREITHPHKRLQHIAGRYLLTRLCPSFPVEQIAILPSRKPVVPGHHYFFSIAHSRDYVAALISDHVPVGVDIEHKNPVVERIAPKFLSPDELSWLEERRRLLQLTLCWAAKEAVYKWYGLGGIDFRRDIRLQPFHVGPPGEIIARLVPLQTELMIRYQIQRSYCVAWTLGSGKELYKI</sequence>
<dbReference type="InterPro" id="IPR008278">
    <property type="entry name" value="4-PPantetheinyl_Trfase_dom"/>
</dbReference>
<feature type="domain" description="4'-phosphopantetheinyl transferase" evidence="2">
    <location>
        <begin position="119"/>
        <end position="198"/>
    </location>
</feature>
<proteinExistence type="predicted"/>
<evidence type="ECO:0000256" key="1">
    <source>
        <dbReference type="ARBA" id="ARBA00022679"/>
    </source>
</evidence>
<comment type="caution">
    <text evidence="3">The sequence shown here is derived from an EMBL/GenBank/DDBJ whole genome shotgun (WGS) entry which is preliminary data.</text>
</comment>
<dbReference type="EMBL" id="PGFG01000001">
    <property type="protein sequence ID" value="PJJ75453.1"/>
    <property type="molecule type" value="Genomic_DNA"/>
</dbReference>
<evidence type="ECO:0000259" key="2">
    <source>
        <dbReference type="Pfam" id="PF01648"/>
    </source>
</evidence>
<dbReference type="SUPFAM" id="SSF56214">
    <property type="entry name" value="4'-phosphopantetheinyl transferase"/>
    <property type="match status" value="2"/>
</dbReference>
<dbReference type="InterPro" id="IPR037143">
    <property type="entry name" value="4-PPantetheinyl_Trfase_dom_sf"/>
</dbReference>
<organism evidence="3 4">
    <name type="scientific">Thermoflavifilum aggregans</name>
    <dbReference type="NCBI Taxonomy" id="454188"/>
    <lineage>
        <taxon>Bacteria</taxon>
        <taxon>Pseudomonadati</taxon>
        <taxon>Bacteroidota</taxon>
        <taxon>Chitinophagia</taxon>
        <taxon>Chitinophagales</taxon>
        <taxon>Chitinophagaceae</taxon>
        <taxon>Thermoflavifilum</taxon>
    </lineage>
</organism>
<keyword evidence="4" id="KW-1185">Reference proteome</keyword>
<accession>A0A2M9CU90</accession>
<evidence type="ECO:0000313" key="3">
    <source>
        <dbReference type="EMBL" id="PJJ75453.1"/>
    </source>
</evidence>
<dbReference type="Pfam" id="PF01648">
    <property type="entry name" value="ACPS"/>
    <property type="match status" value="1"/>
</dbReference>
<dbReference type="Proteomes" id="UP000230000">
    <property type="component" value="Unassembled WGS sequence"/>
</dbReference>
<keyword evidence="1 3" id="KW-0808">Transferase</keyword>
<dbReference type="AlphaFoldDB" id="A0A2M9CU90"/>
<dbReference type="GO" id="GO:0000287">
    <property type="term" value="F:magnesium ion binding"/>
    <property type="evidence" value="ECO:0007669"/>
    <property type="project" value="InterPro"/>
</dbReference>
<gene>
    <name evidence="3" type="ORF">BXY57_1030</name>
</gene>